<evidence type="ECO:0000259" key="5">
    <source>
        <dbReference type="Pfam" id="PF07804"/>
    </source>
</evidence>
<name>A0A432Z1M5_9GAMM</name>
<proteinExistence type="inferred from homology"/>
<keyword evidence="2" id="KW-0808">Transferase</keyword>
<dbReference type="RefSeq" id="WP_126780723.1">
    <property type="nucleotide sequence ID" value="NZ_PIQC01000003.1"/>
</dbReference>
<reference evidence="8" key="1">
    <citation type="journal article" date="2018" name="Front. Microbiol.">
        <title>Genome-Based Analysis Reveals the Taxonomy and Diversity of the Family Idiomarinaceae.</title>
        <authorList>
            <person name="Liu Y."/>
            <person name="Lai Q."/>
            <person name="Shao Z."/>
        </authorList>
    </citation>
    <scope>NUCLEOTIDE SEQUENCE [LARGE SCALE GENOMIC DNA]</scope>
    <source>
        <strain evidence="8">R22</strain>
    </source>
</reference>
<protein>
    <submittedName>
        <fullName evidence="7">Type II toxin-antitoxin system HipA family toxin</fullName>
    </submittedName>
</protein>
<evidence type="ECO:0000256" key="2">
    <source>
        <dbReference type="ARBA" id="ARBA00022679"/>
    </source>
</evidence>
<keyword evidence="3" id="KW-0418">Kinase</keyword>
<evidence type="ECO:0000313" key="8">
    <source>
        <dbReference type="Proteomes" id="UP000288058"/>
    </source>
</evidence>
<evidence type="ECO:0000256" key="3">
    <source>
        <dbReference type="ARBA" id="ARBA00022777"/>
    </source>
</evidence>
<evidence type="ECO:0000313" key="7">
    <source>
        <dbReference type="EMBL" id="RUO71804.1"/>
    </source>
</evidence>
<dbReference type="GO" id="GO:0005829">
    <property type="term" value="C:cytosol"/>
    <property type="evidence" value="ECO:0007669"/>
    <property type="project" value="TreeGrafter"/>
</dbReference>
<dbReference type="PANTHER" id="PTHR37419:SF1">
    <property type="entry name" value="SERINE_THREONINE-PROTEIN KINASE TOXIN HIPA"/>
    <property type="match status" value="1"/>
</dbReference>
<dbReference type="GO" id="GO:0004674">
    <property type="term" value="F:protein serine/threonine kinase activity"/>
    <property type="evidence" value="ECO:0007669"/>
    <property type="project" value="TreeGrafter"/>
</dbReference>
<sequence length="426" mass="48486">MSEAIVEERRLVVYINDDIVGELREHNGLWVFEYAPDWLSKPNRFPLTPSLVLRQEVHTDTGTKRPVQWFFDNLLPEEKAREVLAKDHQLDKEDAFALLEAIGSESAGAITLLKPDEKLLPGELFLLSDKELSERIRKLPKTQLNNKERKRMSLAGAQHKMLLVIKGKERFEPSGQVPSTHILKPEHSEPGSYWFTVRNEHFVMTLADQCQLTVPRVAIDYIPEPVYIVERFDRTGQLPNIKRLHVLDGCQILDISASAKYRASNVTALNSLIAMTRAPAQTAVRLFRWALFNFLVGNGDAHLKNMTFSYSLNDCQLMPHYDLLSTAVYAAGGEHINEELSQPLGSARSFGQVTREDVLVFAQELRLSQRVAEREIDKLCAQIQQEADELIAQIEALPVYEQKAGELQLLRNIRYRCIGEFVAQIT</sequence>
<dbReference type="EMBL" id="PIQC01000003">
    <property type="protein sequence ID" value="RUO71804.1"/>
    <property type="molecule type" value="Genomic_DNA"/>
</dbReference>
<evidence type="ECO:0000256" key="1">
    <source>
        <dbReference type="ARBA" id="ARBA00010164"/>
    </source>
</evidence>
<dbReference type="Pfam" id="PF07804">
    <property type="entry name" value="HipA_C"/>
    <property type="match status" value="1"/>
</dbReference>
<dbReference type="InterPro" id="IPR052028">
    <property type="entry name" value="HipA_Ser/Thr_kinase"/>
</dbReference>
<dbReference type="InterPro" id="IPR017508">
    <property type="entry name" value="HipA_N1"/>
</dbReference>
<dbReference type="PANTHER" id="PTHR37419">
    <property type="entry name" value="SERINE/THREONINE-PROTEIN KINASE TOXIN HIPA"/>
    <property type="match status" value="1"/>
</dbReference>
<feature type="domain" description="HipA-like C-terminal" evidence="5">
    <location>
        <begin position="152"/>
        <end position="385"/>
    </location>
</feature>
<gene>
    <name evidence="7" type="ORF">CWI78_04620</name>
</gene>
<dbReference type="Gene3D" id="1.10.1070.20">
    <property type="match status" value="1"/>
</dbReference>
<dbReference type="AlphaFoldDB" id="A0A432Z1M5"/>
<dbReference type="Proteomes" id="UP000288058">
    <property type="component" value="Unassembled WGS sequence"/>
</dbReference>
<dbReference type="Pfam" id="PF13657">
    <property type="entry name" value="Couple_hipA"/>
    <property type="match status" value="1"/>
</dbReference>
<feature type="coiled-coil region" evidence="4">
    <location>
        <begin position="362"/>
        <end position="389"/>
    </location>
</feature>
<comment type="similarity">
    <text evidence="1">Belongs to the HipA Ser/Thr kinase family.</text>
</comment>
<dbReference type="InterPro" id="IPR012893">
    <property type="entry name" value="HipA-like_C"/>
</dbReference>
<evidence type="ECO:0000256" key="4">
    <source>
        <dbReference type="SAM" id="Coils"/>
    </source>
</evidence>
<keyword evidence="4" id="KW-0175">Coiled coil</keyword>
<accession>A0A432Z1M5</accession>
<comment type="caution">
    <text evidence="7">The sequence shown here is derived from an EMBL/GenBank/DDBJ whole genome shotgun (WGS) entry which is preliminary data.</text>
</comment>
<dbReference type="OrthoDB" id="9805913at2"/>
<evidence type="ECO:0000259" key="6">
    <source>
        <dbReference type="Pfam" id="PF13657"/>
    </source>
</evidence>
<organism evidence="7 8">
    <name type="scientific">Idiomarina ramblicola</name>
    <dbReference type="NCBI Taxonomy" id="263724"/>
    <lineage>
        <taxon>Bacteria</taxon>
        <taxon>Pseudomonadati</taxon>
        <taxon>Pseudomonadota</taxon>
        <taxon>Gammaproteobacteria</taxon>
        <taxon>Alteromonadales</taxon>
        <taxon>Idiomarinaceae</taxon>
        <taxon>Idiomarina</taxon>
    </lineage>
</organism>
<dbReference type="NCBIfam" id="TIGR03071">
    <property type="entry name" value="couple_hipA"/>
    <property type="match status" value="1"/>
</dbReference>
<feature type="domain" description="HipA N-terminal subdomain 1" evidence="6">
    <location>
        <begin position="12"/>
        <end position="112"/>
    </location>
</feature>
<keyword evidence="8" id="KW-1185">Reference proteome</keyword>